<accession>A0A151XJX3</accession>
<evidence type="ECO:0000313" key="2">
    <source>
        <dbReference type="EMBL" id="KYQ60637.1"/>
    </source>
</evidence>
<feature type="non-terminal residue" evidence="2">
    <location>
        <position position="1"/>
    </location>
</feature>
<proteinExistence type="predicted"/>
<keyword evidence="3" id="KW-1185">Reference proteome</keyword>
<gene>
    <name evidence="2" type="ORF">ALC60_00262</name>
</gene>
<dbReference type="EMBL" id="KQ982052">
    <property type="protein sequence ID" value="KYQ60637.1"/>
    <property type="molecule type" value="Genomic_DNA"/>
</dbReference>
<dbReference type="AlphaFoldDB" id="A0A151XJX3"/>
<feature type="region of interest" description="Disordered" evidence="1">
    <location>
        <begin position="199"/>
        <end position="234"/>
    </location>
</feature>
<organism evidence="2 3">
    <name type="scientific">Mycetomoellerius zeteki</name>
    <dbReference type="NCBI Taxonomy" id="64791"/>
    <lineage>
        <taxon>Eukaryota</taxon>
        <taxon>Metazoa</taxon>
        <taxon>Ecdysozoa</taxon>
        <taxon>Arthropoda</taxon>
        <taxon>Hexapoda</taxon>
        <taxon>Insecta</taxon>
        <taxon>Pterygota</taxon>
        <taxon>Neoptera</taxon>
        <taxon>Endopterygota</taxon>
        <taxon>Hymenoptera</taxon>
        <taxon>Apocrita</taxon>
        <taxon>Aculeata</taxon>
        <taxon>Formicoidea</taxon>
        <taxon>Formicidae</taxon>
        <taxon>Myrmicinae</taxon>
        <taxon>Mycetomoellerius</taxon>
    </lineage>
</organism>
<evidence type="ECO:0000256" key="1">
    <source>
        <dbReference type="SAM" id="MobiDB-lite"/>
    </source>
</evidence>
<evidence type="ECO:0000313" key="3">
    <source>
        <dbReference type="Proteomes" id="UP000075809"/>
    </source>
</evidence>
<protein>
    <submittedName>
        <fullName evidence="2">Uncharacterized protein</fullName>
    </submittedName>
</protein>
<reference evidence="2 3" key="1">
    <citation type="submission" date="2015-09" db="EMBL/GenBank/DDBJ databases">
        <title>Trachymyrmex zeteki WGS genome.</title>
        <authorList>
            <person name="Nygaard S."/>
            <person name="Hu H."/>
            <person name="Boomsma J."/>
            <person name="Zhang G."/>
        </authorList>
    </citation>
    <scope>NUCLEOTIDE SEQUENCE [LARGE SCALE GENOMIC DNA]</scope>
    <source>
        <strain evidence="2">Tzet28-1</strain>
        <tissue evidence="2">Whole body</tissue>
    </source>
</reference>
<sequence length="383" mass="43210">KWPRLRRLLSSDKVETGLLDRLRGEGVKRKRWTRRDIYARGSRRYTSPETRLPTARDRHQSVVTQEGTFKDHAIYNVLRACGCTFEGIPTPAPLELHGRVARGVKLSNSVAPPGPLVYPHNKLQSQITESNSFGVSRGMSQFQLRERGFSDRQALRRRRVAWGLCTIVERDTKSHNDQVDGSAISFRLVLVNLATRRRGAAANSTAQSGEQRRKSTAIYRGTGRANTGAAPCSRGSPDVTAVHAILFRPLKDERELLHPSCLRLFPSPKAVFLSEEKESKDDNDDTTKMMVGGKVDVTGLNVHQLIHVVSKGCEEWETKNKIKTEEKEQDKKVRLIVRCARCALVPSSSILIIRRSFLNDLRIPVRRTTQHRSPHDIAITMKL</sequence>
<dbReference type="Proteomes" id="UP000075809">
    <property type="component" value="Unassembled WGS sequence"/>
</dbReference>
<name>A0A151XJX3_9HYME</name>